<protein>
    <submittedName>
        <fullName evidence="2">C4-dicarboxylate ABC transporter substrate-binding protein</fullName>
    </submittedName>
</protein>
<sequence>MNSKDLRRPYAILTISFAAAVVCLVVFLAFSSKSGRNLQLSSGQPGGVYLPLAEAIRTAVGDGEQGIEVIESAGSGENARRLQSGEADLALIQNDTVAVDGIRTLVPLHKDVLHFLVRDDSGILGPGDIEEKKIAVGLPDSGSHRVVEELIRHFEVDVSRTEILPMRIAEARDLLAEGKIDGLLMVLSLKSDAVEQLVAGGGVRLLGIGGDIGPGSEIEGFRLNYPYVEPYLIPVHAYSMPHDGKPGVPSAPIPTLAIRTVLAARADLPDTAARRITRMLAENRSRLTVGDREVSMMGTMDDTANLQFPLHDGAAQYFARNEPGFLVRYAEVIGLLFSLGVAGYGLFRAGGKWLLQQRKDRIDEYYLELNRILDGMLKPQSKDELVDIQKRLQMIRSTALHQLAKERLQPDESFRIFQTVLAEAGAQVRHKLQILQGS</sequence>
<proteinExistence type="predicted"/>
<evidence type="ECO:0000256" key="1">
    <source>
        <dbReference type="SAM" id="Phobius"/>
    </source>
</evidence>
<dbReference type="Proteomes" id="UP001374893">
    <property type="component" value="Chromosome"/>
</dbReference>
<dbReference type="Gene3D" id="3.40.190.10">
    <property type="entry name" value="Periplasmic binding protein-like II"/>
    <property type="match status" value="2"/>
</dbReference>
<dbReference type="PANTHER" id="PTHR42941">
    <property type="entry name" value="SLL1037 PROTEIN"/>
    <property type="match status" value="1"/>
</dbReference>
<organism evidence="2 3">
    <name type="scientific">Haloferula helveola</name>
    <dbReference type="NCBI Taxonomy" id="490095"/>
    <lineage>
        <taxon>Bacteria</taxon>
        <taxon>Pseudomonadati</taxon>
        <taxon>Verrucomicrobiota</taxon>
        <taxon>Verrucomicrobiia</taxon>
        <taxon>Verrucomicrobiales</taxon>
        <taxon>Verrucomicrobiaceae</taxon>
        <taxon>Haloferula</taxon>
    </lineage>
</organism>
<keyword evidence="1" id="KW-0472">Membrane</keyword>
<accession>A0ABN6H714</accession>
<dbReference type="RefSeq" id="WP_338684382.1">
    <property type="nucleotide sequence ID" value="NZ_AP024702.1"/>
</dbReference>
<feature type="transmembrane region" description="Helical" evidence="1">
    <location>
        <begin position="326"/>
        <end position="347"/>
    </location>
</feature>
<evidence type="ECO:0000313" key="2">
    <source>
        <dbReference type="EMBL" id="BCX48279.1"/>
    </source>
</evidence>
<dbReference type="EMBL" id="AP024702">
    <property type="protein sequence ID" value="BCX48279.1"/>
    <property type="molecule type" value="Genomic_DNA"/>
</dbReference>
<keyword evidence="1" id="KW-0812">Transmembrane</keyword>
<dbReference type="InterPro" id="IPR011852">
    <property type="entry name" value="TRAP_TAXI"/>
</dbReference>
<dbReference type="NCBIfam" id="TIGR02122">
    <property type="entry name" value="TRAP_TAXI"/>
    <property type="match status" value="1"/>
</dbReference>
<keyword evidence="3" id="KW-1185">Reference proteome</keyword>
<gene>
    <name evidence="2" type="ORF">HAHE_21870</name>
</gene>
<name>A0ABN6H714_9BACT</name>
<dbReference type="Pfam" id="PF16868">
    <property type="entry name" value="NMT1_3"/>
    <property type="match status" value="1"/>
</dbReference>
<keyword evidence="1" id="KW-1133">Transmembrane helix</keyword>
<feature type="transmembrane region" description="Helical" evidence="1">
    <location>
        <begin position="12"/>
        <end position="30"/>
    </location>
</feature>
<reference evidence="2 3" key="1">
    <citation type="submission" date="2021-06" db="EMBL/GenBank/DDBJ databases">
        <title>Complete genome of Haloferula helveola possessing various polysaccharide degrading enzymes.</title>
        <authorList>
            <person name="Takami H."/>
            <person name="Huang C."/>
            <person name="Hamasaki K."/>
        </authorList>
    </citation>
    <scope>NUCLEOTIDE SEQUENCE [LARGE SCALE GENOMIC DNA]</scope>
    <source>
        <strain evidence="2 3">CN-1</strain>
    </source>
</reference>
<dbReference type="SUPFAM" id="SSF53850">
    <property type="entry name" value="Periplasmic binding protein-like II"/>
    <property type="match status" value="1"/>
</dbReference>
<evidence type="ECO:0000313" key="3">
    <source>
        <dbReference type="Proteomes" id="UP001374893"/>
    </source>
</evidence>
<dbReference type="PANTHER" id="PTHR42941:SF1">
    <property type="entry name" value="SLL1037 PROTEIN"/>
    <property type="match status" value="1"/>
</dbReference>